<feature type="domain" description="CAAX prenyl protease 2/Lysostaphin resistance protein A-like" evidence="2">
    <location>
        <begin position="131"/>
        <end position="217"/>
    </location>
</feature>
<gene>
    <name evidence="3" type="ORF">B5E91_08215</name>
</gene>
<evidence type="ECO:0000313" key="4">
    <source>
        <dbReference type="Proteomes" id="UP000196258"/>
    </source>
</evidence>
<dbReference type="InterPro" id="IPR052710">
    <property type="entry name" value="CAAX_protease"/>
</dbReference>
<dbReference type="Proteomes" id="UP000196258">
    <property type="component" value="Unassembled WGS sequence"/>
</dbReference>
<dbReference type="InterPro" id="IPR003675">
    <property type="entry name" value="Rce1/LyrA-like_dom"/>
</dbReference>
<name>A0A1Y4PZH9_9FIRM</name>
<sequence length="290" mass="33445">MGENELQSNGSKICRMLLFYLVVTSLLYVVAEAIFKALNLNVILVDYLSSIVSIATTTLYFVKRYQKKWDIKINWRINESFGKKDLIKYILLGLGISFLMSILVSLMMSALENIVIFETPDFTAKYTTIDNFVIFIFVVLIGPIMEELLYRGLIFKKLQNYGWWYGAIIVSLLFALGHGNIPQAIGAFFISLVLCLVTFKSDSLIPAIIIHMLNNFIAQISEYNNEVWQYIMSVFILVVALIGLILLIKEFKKRPNLQLNYRISDFFKNVWGIVFLIFMLLMIVSMIKFK</sequence>
<dbReference type="Pfam" id="PF02517">
    <property type="entry name" value="Rce1-like"/>
    <property type="match status" value="1"/>
</dbReference>
<feature type="transmembrane region" description="Helical" evidence="1">
    <location>
        <begin position="183"/>
        <end position="199"/>
    </location>
</feature>
<dbReference type="PANTHER" id="PTHR36435">
    <property type="entry name" value="SLR1288 PROTEIN"/>
    <property type="match status" value="1"/>
</dbReference>
<dbReference type="GO" id="GO:0004175">
    <property type="term" value="F:endopeptidase activity"/>
    <property type="evidence" value="ECO:0007669"/>
    <property type="project" value="UniProtKB-ARBA"/>
</dbReference>
<organism evidence="3 4">
    <name type="scientific">Thomasclavelia spiroformis</name>
    <dbReference type="NCBI Taxonomy" id="29348"/>
    <lineage>
        <taxon>Bacteria</taxon>
        <taxon>Bacillati</taxon>
        <taxon>Bacillota</taxon>
        <taxon>Erysipelotrichia</taxon>
        <taxon>Erysipelotrichales</taxon>
        <taxon>Coprobacillaceae</taxon>
        <taxon>Thomasclavelia</taxon>
    </lineage>
</organism>
<dbReference type="GO" id="GO:0080120">
    <property type="term" value="P:CAAX-box protein maturation"/>
    <property type="evidence" value="ECO:0007669"/>
    <property type="project" value="UniProtKB-ARBA"/>
</dbReference>
<feature type="transmembrane region" description="Helical" evidence="1">
    <location>
        <begin position="131"/>
        <end position="149"/>
    </location>
</feature>
<feature type="transmembrane region" description="Helical" evidence="1">
    <location>
        <begin position="269"/>
        <end position="287"/>
    </location>
</feature>
<keyword evidence="1" id="KW-0812">Transmembrane</keyword>
<dbReference type="RefSeq" id="WP_087256743.1">
    <property type="nucleotide sequence ID" value="NZ_CAMMFM010000041.1"/>
</dbReference>
<evidence type="ECO:0000313" key="3">
    <source>
        <dbReference type="EMBL" id="OUQ04980.1"/>
    </source>
</evidence>
<dbReference type="EMBL" id="NFLB01000008">
    <property type="protein sequence ID" value="OUQ04980.1"/>
    <property type="molecule type" value="Genomic_DNA"/>
</dbReference>
<proteinExistence type="predicted"/>
<evidence type="ECO:0000256" key="1">
    <source>
        <dbReference type="SAM" id="Phobius"/>
    </source>
</evidence>
<reference evidence="4" key="1">
    <citation type="submission" date="2017-04" db="EMBL/GenBank/DDBJ databases">
        <title>Function of individual gut microbiota members based on whole genome sequencing of pure cultures obtained from chicken caecum.</title>
        <authorList>
            <person name="Medvecky M."/>
            <person name="Cejkova D."/>
            <person name="Polansky O."/>
            <person name="Karasova D."/>
            <person name="Kubasova T."/>
            <person name="Cizek A."/>
            <person name="Rychlik I."/>
        </authorList>
    </citation>
    <scope>NUCLEOTIDE SEQUENCE [LARGE SCALE GENOMIC DNA]</scope>
    <source>
        <strain evidence="4">An149</strain>
    </source>
</reference>
<accession>A0A1Y4PZH9</accession>
<feature type="transmembrane region" description="Helical" evidence="1">
    <location>
        <begin position="86"/>
        <end position="111"/>
    </location>
</feature>
<comment type="caution">
    <text evidence="3">The sequence shown here is derived from an EMBL/GenBank/DDBJ whole genome shotgun (WGS) entry which is preliminary data.</text>
</comment>
<dbReference type="AlphaFoldDB" id="A0A1Y4PZH9"/>
<feature type="transmembrane region" description="Helical" evidence="1">
    <location>
        <begin position="161"/>
        <end position="177"/>
    </location>
</feature>
<keyword evidence="1" id="KW-1133">Transmembrane helix</keyword>
<keyword evidence="1" id="KW-0472">Membrane</keyword>
<protein>
    <recommendedName>
        <fullName evidence="2">CAAX prenyl protease 2/Lysostaphin resistance protein A-like domain-containing protein</fullName>
    </recommendedName>
</protein>
<evidence type="ECO:0000259" key="2">
    <source>
        <dbReference type="Pfam" id="PF02517"/>
    </source>
</evidence>
<feature type="transmembrane region" description="Helical" evidence="1">
    <location>
        <begin position="227"/>
        <end position="248"/>
    </location>
</feature>
<dbReference type="PANTHER" id="PTHR36435:SF1">
    <property type="entry name" value="CAAX AMINO TERMINAL PROTEASE FAMILY PROTEIN"/>
    <property type="match status" value="1"/>
</dbReference>
<feature type="transmembrane region" description="Helical" evidence="1">
    <location>
        <begin position="47"/>
        <end position="65"/>
    </location>
</feature>
<feature type="transmembrane region" description="Helical" evidence="1">
    <location>
        <begin position="17"/>
        <end position="35"/>
    </location>
</feature>